<dbReference type="OrthoDB" id="9791723at2"/>
<evidence type="ECO:0000256" key="1">
    <source>
        <dbReference type="ARBA" id="ARBA00038414"/>
    </source>
</evidence>
<comment type="caution">
    <text evidence="2">The sequence shown here is derived from an EMBL/GenBank/DDBJ whole genome shotgun (WGS) entry which is preliminary data.</text>
</comment>
<keyword evidence="3" id="KW-1185">Reference proteome</keyword>
<dbReference type="InterPro" id="IPR015942">
    <property type="entry name" value="Asp/Glu/hydantoin_racemase"/>
</dbReference>
<dbReference type="InterPro" id="IPR053714">
    <property type="entry name" value="Iso_Racemase_Enz_sf"/>
</dbReference>
<dbReference type="GO" id="GO:0047661">
    <property type="term" value="F:amino-acid racemase activity"/>
    <property type="evidence" value="ECO:0007669"/>
    <property type="project" value="InterPro"/>
</dbReference>
<evidence type="ECO:0000313" key="2">
    <source>
        <dbReference type="EMBL" id="TDH63533.1"/>
    </source>
</evidence>
<dbReference type="Pfam" id="PF01177">
    <property type="entry name" value="Asp_Glu_race"/>
    <property type="match status" value="1"/>
</dbReference>
<sequence>MTRILVLNGNTTQAVTDRIAEAARAAAPAGATTEAVTAPFGLPLIVTRADWLLSGPPILEALAARRGSYDAAVIAVFGDPALDAAKLLLDVPVIGISEAAFHAAAMLGRRFGIVSFTAALRPMFEDCLDHHGLRARCAGFRMGPTDATYPAQLGAAETAQLLALIDQSIAEDGAEAVILAGGPLAGLAAMLQPSVGVPLVDGTVAAVRMAAALAGMPRPQRPRPARPLSGYGAEVTSLYGA</sequence>
<dbReference type="EMBL" id="SMSJ01000005">
    <property type="protein sequence ID" value="TDH63533.1"/>
    <property type="molecule type" value="Genomic_DNA"/>
</dbReference>
<name>A0A4R5QKB6_9PROT</name>
<dbReference type="PANTHER" id="PTHR28047:SF5">
    <property type="entry name" value="PROTEIN DCG1"/>
    <property type="match status" value="1"/>
</dbReference>
<dbReference type="Proteomes" id="UP000295096">
    <property type="component" value="Unassembled WGS sequence"/>
</dbReference>
<comment type="similarity">
    <text evidence="1">Belongs to the HyuE racemase family.</text>
</comment>
<dbReference type="InterPro" id="IPR052186">
    <property type="entry name" value="Hydantoin_racemase-like"/>
</dbReference>
<dbReference type="RefSeq" id="WP_133287830.1">
    <property type="nucleotide sequence ID" value="NZ_SMSJ01000005.1"/>
</dbReference>
<organism evidence="2 3">
    <name type="scientific">Dankookia rubra</name>
    <dbReference type="NCBI Taxonomy" id="1442381"/>
    <lineage>
        <taxon>Bacteria</taxon>
        <taxon>Pseudomonadati</taxon>
        <taxon>Pseudomonadota</taxon>
        <taxon>Alphaproteobacteria</taxon>
        <taxon>Acetobacterales</taxon>
        <taxon>Roseomonadaceae</taxon>
        <taxon>Dankookia</taxon>
    </lineage>
</organism>
<reference evidence="2 3" key="1">
    <citation type="journal article" date="2016" name="J. Microbiol.">
        <title>Dankookia rubra gen. nov., sp. nov., an alphaproteobacterium isolated from sediment of a shallow stream.</title>
        <authorList>
            <person name="Kim W.H."/>
            <person name="Kim D.H."/>
            <person name="Kang K."/>
            <person name="Ahn T.Y."/>
        </authorList>
    </citation>
    <scope>NUCLEOTIDE SEQUENCE [LARGE SCALE GENOMIC DNA]</scope>
    <source>
        <strain evidence="2 3">JCM30602</strain>
    </source>
</reference>
<protein>
    <submittedName>
        <fullName evidence="2">Asp/Glu/hydantoin racemase</fullName>
    </submittedName>
</protein>
<accession>A0A4R5QKB6</accession>
<dbReference type="AlphaFoldDB" id="A0A4R5QKB6"/>
<dbReference type="PANTHER" id="PTHR28047">
    <property type="entry name" value="PROTEIN DCG1"/>
    <property type="match status" value="1"/>
</dbReference>
<evidence type="ECO:0000313" key="3">
    <source>
        <dbReference type="Proteomes" id="UP000295096"/>
    </source>
</evidence>
<dbReference type="Gene3D" id="3.40.50.12500">
    <property type="match status" value="1"/>
</dbReference>
<gene>
    <name evidence="2" type="ORF">E2C06_06810</name>
</gene>
<proteinExistence type="inferred from homology"/>